<comment type="caution">
    <text evidence="7">The sequence shown here is derived from an EMBL/GenBank/DDBJ whole genome shotgun (WGS) entry which is preliminary data.</text>
</comment>
<proteinExistence type="inferred from homology"/>
<evidence type="ECO:0000256" key="4">
    <source>
        <dbReference type="ARBA" id="ARBA00022840"/>
    </source>
</evidence>
<dbReference type="SMART" id="SM00382">
    <property type="entry name" value="AAA"/>
    <property type="match status" value="1"/>
</dbReference>
<dbReference type="InterPro" id="IPR003439">
    <property type="entry name" value="ABC_transporter-like_ATP-bd"/>
</dbReference>
<dbReference type="CDD" id="cd03224">
    <property type="entry name" value="ABC_TM1139_LivF_branched"/>
    <property type="match status" value="1"/>
</dbReference>
<dbReference type="Proteomes" id="UP000637002">
    <property type="component" value="Unassembled WGS sequence"/>
</dbReference>
<protein>
    <submittedName>
        <fullName evidence="7">ABC transporter ATP-binding protein</fullName>
    </submittedName>
</protein>
<dbReference type="PROSITE" id="PS00211">
    <property type="entry name" value="ABC_TRANSPORTER_1"/>
    <property type="match status" value="1"/>
</dbReference>
<sequence length="252" mass="26946">MLALRDVSARYGAIRALEGVSLDVAPGEIVCLIGANGAGKSTALNVVSNVVAARGGEVTFEGERLLARSASATVRRGVIQVPEGRLVFPDLTVLENLEMGAYTQAQARFAPTLEAVFALFPRLAERRKQLAGLMSGGEQQMLAIGRALMAHPKLLLLDEPSMGLAPLVIADIFRALQRLRAELGCTILLVEQNARAALALADRGYVLANGRITKSGPAAELMRDSTIQEAFLGKRRAKASPDQMRSSERVML</sequence>
<dbReference type="RefSeq" id="WP_188610958.1">
    <property type="nucleotide sequence ID" value="NZ_BMGG01000007.1"/>
</dbReference>
<accession>A0A916XKP9</accession>
<reference evidence="7" key="2">
    <citation type="submission" date="2020-09" db="EMBL/GenBank/DDBJ databases">
        <authorList>
            <person name="Sun Q."/>
            <person name="Zhou Y."/>
        </authorList>
    </citation>
    <scope>NUCLEOTIDE SEQUENCE</scope>
    <source>
        <strain evidence="7">CGMCC 1.12919</strain>
    </source>
</reference>
<keyword evidence="5" id="KW-0029">Amino-acid transport</keyword>
<dbReference type="GO" id="GO:0016887">
    <property type="term" value="F:ATP hydrolysis activity"/>
    <property type="evidence" value="ECO:0007669"/>
    <property type="project" value="InterPro"/>
</dbReference>
<organism evidence="7 8">
    <name type="scientific">Chelatococcus reniformis</name>
    <dbReference type="NCBI Taxonomy" id="1494448"/>
    <lineage>
        <taxon>Bacteria</taxon>
        <taxon>Pseudomonadati</taxon>
        <taxon>Pseudomonadota</taxon>
        <taxon>Alphaproteobacteria</taxon>
        <taxon>Hyphomicrobiales</taxon>
        <taxon>Chelatococcaceae</taxon>
        <taxon>Chelatococcus</taxon>
    </lineage>
</organism>
<evidence type="ECO:0000256" key="3">
    <source>
        <dbReference type="ARBA" id="ARBA00022741"/>
    </source>
</evidence>
<dbReference type="GO" id="GO:0015658">
    <property type="term" value="F:branched-chain amino acid transmembrane transporter activity"/>
    <property type="evidence" value="ECO:0007669"/>
    <property type="project" value="TreeGrafter"/>
</dbReference>
<dbReference type="InterPro" id="IPR027417">
    <property type="entry name" value="P-loop_NTPase"/>
</dbReference>
<dbReference type="EMBL" id="BMGG01000007">
    <property type="protein sequence ID" value="GGC77876.1"/>
    <property type="molecule type" value="Genomic_DNA"/>
</dbReference>
<evidence type="ECO:0000313" key="7">
    <source>
        <dbReference type="EMBL" id="GGC77876.1"/>
    </source>
</evidence>
<dbReference type="SUPFAM" id="SSF52540">
    <property type="entry name" value="P-loop containing nucleoside triphosphate hydrolases"/>
    <property type="match status" value="1"/>
</dbReference>
<gene>
    <name evidence="7" type="ORF">GCM10010994_40220</name>
</gene>
<comment type="similarity">
    <text evidence="1">Belongs to the ABC transporter superfamily.</text>
</comment>
<dbReference type="InterPro" id="IPR017871">
    <property type="entry name" value="ABC_transporter-like_CS"/>
</dbReference>
<evidence type="ECO:0000256" key="5">
    <source>
        <dbReference type="ARBA" id="ARBA00022970"/>
    </source>
</evidence>
<keyword evidence="2" id="KW-0813">Transport</keyword>
<dbReference type="GO" id="GO:0005524">
    <property type="term" value="F:ATP binding"/>
    <property type="evidence" value="ECO:0007669"/>
    <property type="project" value="UniProtKB-KW"/>
</dbReference>
<dbReference type="AlphaFoldDB" id="A0A916XKP9"/>
<keyword evidence="3" id="KW-0547">Nucleotide-binding</keyword>
<reference evidence="7" key="1">
    <citation type="journal article" date="2014" name="Int. J. Syst. Evol. Microbiol.">
        <title>Complete genome sequence of Corynebacterium casei LMG S-19264T (=DSM 44701T), isolated from a smear-ripened cheese.</title>
        <authorList>
            <consortium name="US DOE Joint Genome Institute (JGI-PGF)"/>
            <person name="Walter F."/>
            <person name="Albersmeier A."/>
            <person name="Kalinowski J."/>
            <person name="Ruckert C."/>
        </authorList>
    </citation>
    <scope>NUCLEOTIDE SEQUENCE</scope>
    <source>
        <strain evidence="7">CGMCC 1.12919</strain>
    </source>
</reference>
<feature type="domain" description="ABC transporter" evidence="6">
    <location>
        <begin position="2"/>
        <end position="234"/>
    </location>
</feature>
<evidence type="ECO:0000313" key="8">
    <source>
        <dbReference type="Proteomes" id="UP000637002"/>
    </source>
</evidence>
<dbReference type="InterPro" id="IPR003593">
    <property type="entry name" value="AAA+_ATPase"/>
</dbReference>
<evidence type="ECO:0000256" key="2">
    <source>
        <dbReference type="ARBA" id="ARBA00022448"/>
    </source>
</evidence>
<name>A0A916XKP9_9HYPH</name>
<dbReference type="InterPro" id="IPR052156">
    <property type="entry name" value="BCAA_Transport_ATP-bd_LivF"/>
</dbReference>
<dbReference type="PANTHER" id="PTHR43820:SF4">
    <property type="entry name" value="HIGH-AFFINITY BRANCHED-CHAIN AMINO ACID TRANSPORT ATP-BINDING PROTEIN LIVF"/>
    <property type="match status" value="1"/>
</dbReference>
<dbReference type="GO" id="GO:0015807">
    <property type="term" value="P:L-amino acid transport"/>
    <property type="evidence" value="ECO:0007669"/>
    <property type="project" value="TreeGrafter"/>
</dbReference>
<dbReference type="PANTHER" id="PTHR43820">
    <property type="entry name" value="HIGH-AFFINITY BRANCHED-CHAIN AMINO ACID TRANSPORT ATP-BINDING PROTEIN LIVF"/>
    <property type="match status" value="1"/>
</dbReference>
<keyword evidence="8" id="KW-1185">Reference proteome</keyword>
<dbReference type="Gene3D" id="3.40.50.300">
    <property type="entry name" value="P-loop containing nucleotide triphosphate hydrolases"/>
    <property type="match status" value="1"/>
</dbReference>
<evidence type="ECO:0000259" key="6">
    <source>
        <dbReference type="PROSITE" id="PS50893"/>
    </source>
</evidence>
<dbReference type="PROSITE" id="PS50893">
    <property type="entry name" value="ABC_TRANSPORTER_2"/>
    <property type="match status" value="1"/>
</dbReference>
<dbReference type="Pfam" id="PF00005">
    <property type="entry name" value="ABC_tran"/>
    <property type="match status" value="1"/>
</dbReference>
<keyword evidence="4 7" id="KW-0067">ATP-binding</keyword>
<evidence type="ECO:0000256" key="1">
    <source>
        <dbReference type="ARBA" id="ARBA00005417"/>
    </source>
</evidence>